<accession>A0A378Q6K5</accession>
<feature type="transmembrane region" description="Helical" evidence="1">
    <location>
        <begin position="12"/>
        <end position="34"/>
    </location>
</feature>
<organism evidence="2 3">
    <name type="scientific">Faucicola osloensis</name>
    <name type="common">Moraxella osloensis</name>
    <dbReference type="NCBI Taxonomy" id="34062"/>
    <lineage>
        <taxon>Bacteria</taxon>
        <taxon>Pseudomonadati</taxon>
        <taxon>Pseudomonadota</taxon>
        <taxon>Gammaproteobacteria</taxon>
        <taxon>Moraxellales</taxon>
        <taxon>Moraxellaceae</taxon>
        <taxon>Faucicola</taxon>
    </lineage>
</organism>
<dbReference type="KEGG" id="mos:AXE82_06470"/>
<keyword evidence="3" id="KW-1185">Reference proteome</keyword>
<name>A0A378Q6K5_FAUOS</name>
<sequence>MFWRGLTTRGAVIGGFGGLAVAVLLIILGPAVWVDIMKHESPAFPYKNVALFSMPVTFILAWIASITDNSPRAQLDRKGFDAQYVRSLTGIGASGASDH</sequence>
<proteinExistence type="predicted"/>
<protein>
    <submittedName>
        <fullName evidence="2">Acetate transporter ActP</fullName>
    </submittedName>
</protein>
<dbReference type="EMBL" id="UGPY01000001">
    <property type="protein sequence ID" value="STY96411.1"/>
    <property type="molecule type" value="Genomic_DNA"/>
</dbReference>
<feature type="transmembrane region" description="Helical" evidence="1">
    <location>
        <begin position="46"/>
        <end position="67"/>
    </location>
</feature>
<keyword evidence="1" id="KW-0812">Transmembrane</keyword>
<keyword evidence="1" id="KW-0472">Membrane</keyword>
<evidence type="ECO:0000313" key="2">
    <source>
        <dbReference type="EMBL" id="STY96411.1"/>
    </source>
</evidence>
<gene>
    <name evidence="2" type="primary">actP_1</name>
    <name evidence="2" type="ORF">NCTC10465_00160</name>
</gene>
<dbReference type="Gene3D" id="1.20.1730.10">
    <property type="entry name" value="Sodium/glucose cotransporter"/>
    <property type="match status" value="1"/>
</dbReference>
<dbReference type="Proteomes" id="UP000255230">
    <property type="component" value="Unassembled WGS sequence"/>
</dbReference>
<dbReference type="InterPro" id="IPR038377">
    <property type="entry name" value="Na/Glc_symporter_sf"/>
</dbReference>
<dbReference type="AlphaFoldDB" id="A0A378Q6K5"/>
<keyword evidence="1" id="KW-1133">Transmembrane helix</keyword>
<evidence type="ECO:0000313" key="3">
    <source>
        <dbReference type="Proteomes" id="UP000255230"/>
    </source>
</evidence>
<reference evidence="2 3" key="1">
    <citation type="submission" date="2018-06" db="EMBL/GenBank/DDBJ databases">
        <authorList>
            <consortium name="Pathogen Informatics"/>
            <person name="Doyle S."/>
        </authorList>
    </citation>
    <scope>NUCLEOTIDE SEQUENCE [LARGE SCALE GENOMIC DNA]</scope>
    <source>
        <strain evidence="2 3">NCTC10465</strain>
    </source>
</reference>
<evidence type="ECO:0000256" key="1">
    <source>
        <dbReference type="SAM" id="Phobius"/>
    </source>
</evidence>